<organism evidence="1 2">
    <name type="scientific">Arenibacter nanhaiticus</name>
    <dbReference type="NCBI Taxonomy" id="558155"/>
    <lineage>
        <taxon>Bacteria</taxon>
        <taxon>Pseudomonadati</taxon>
        <taxon>Bacteroidota</taxon>
        <taxon>Flavobacteriia</taxon>
        <taxon>Flavobacteriales</taxon>
        <taxon>Flavobacteriaceae</taxon>
        <taxon>Arenibacter</taxon>
    </lineage>
</organism>
<dbReference type="RefSeq" id="WP_072765575.1">
    <property type="nucleotide sequence ID" value="NZ_FQYX01000030.1"/>
</dbReference>
<dbReference type="EMBL" id="FQYX01000030">
    <property type="protein sequence ID" value="SHJ68134.1"/>
    <property type="molecule type" value="Genomic_DNA"/>
</dbReference>
<proteinExistence type="predicted"/>
<reference evidence="1 2" key="1">
    <citation type="submission" date="2016-11" db="EMBL/GenBank/DDBJ databases">
        <authorList>
            <person name="Jaros S."/>
            <person name="Januszkiewicz K."/>
            <person name="Wedrychowicz H."/>
        </authorList>
    </citation>
    <scope>NUCLEOTIDE SEQUENCE [LARGE SCALE GENOMIC DNA]</scope>
    <source>
        <strain evidence="1 2">CGMCC 1.8863</strain>
    </source>
</reference>
<evidence type="ECO:0000313" key="2">
    <source>
        <dbReference type="Proteomes" id="UP000184231"/>
    </source>
</evidence>
<dbReference type="AlphaFoldDB" id="A0A1M6LAF2"/>
<protein>
    <submittedName>
        <fullName evidence="1">Uncharacterized protein</fullName>
    </submittedName>
</protein>
<dbReference type="Proteomes" id="UP000184231">
    <property type="component" value="Unassembled WGS sequence"/>
</dbReference>
<name>A0A1M6LAF2_9FLAO</name>
<dbReference type="OrthoDB" id="9838720at2"/>
<accession>A0A1M6LAF2</accession>
<keyword evidence="2" id="KW-1185">Reference proteome</keyword>
<gene>
    <name evidence="1" type="ORF">SAMN04487911_13038</name>
</gene>
<evidence type="ECO:0000313" key="1">
    <source>
        <dbReference type="EMBL" id="SHJ68134.1"/>
    </source>
</evidence>
<sequence>MAHIRYRAIIKVLCGECQAKVNENKRIDVKCPNCSFKKYQNVNNLLSFNSFITKAFPNWIWFNIYEYKKGELGALLKSFQRGKNEPTAKTL</sequence>
<dbReference type="STRING" id="558155.SAMN04487911_13038"/>